<dbReference type="Gene3D" id="1.20.1440.130">
    <property type="entry name" value="VKOR domain"/>
    <property type="match status" value="1"/>
</dbReference>
<dbReference type="AlphaFoldDB" id="A0A1T4ST31"/>
<feature type="transmembrane region" description="Helical" evidence="10">
    <location>
        <begin position="159"/>
        <end position="178"/>
    </location>
</feature>
<feature type="transmembrane region" description="Helical" evidence="10">
    <location>
        <begin position="324"/>
        <end position="348"/>
    </location>
</feature>
<keyword evidence="5 10" id="KW-1133">Transmembrane helix</keyword>
<organism evidence="12 13">
    <name type="scientific">Chitinophaga eiseniae</name>
    <dbReference type="NCBI Taxonomy" id="634771"/>
    <lineage>
        <taxon>Bacteria</taxon>
        <taxon>Pseudomonadati</taxon>
        <taxon>Bacteroidota</taxon>
        <taxon>Chitinophagia</taxon>
        <taxon>Chitinophagales</taxon>
        <taxon>Chitinophagaceae</taxon>
        <taxon>Chitinophaga</taxon>
    </lineage>
</organism>
<evidence type="ECO:0000259" key="11">
    <source>
        <dbReference type="PROSITE" id="PS50990"/>
    </source>
</evidence>
<feature type="transmembrane region" description="Helical" evidence="10">
    <location>
        <begin position="239"/>
        <end position="261"/>
    </location>
</feature>
<dbReference type="STRING" id="634771.SAMN04488128_103400"/>
<proteinExistence type="inferred from homology"/>
<dbReference type="Pfam" id="PF07884">
    <property type="entry name" value="VKOR"/>
    <property type="match status" value="1"/>
</dbReference>
<comment type="subcellular location">
    <subcellularLocation>
        <location evidence="1">Membrane</location>
        <topology evidence="1">Multi-pass membrane protein</topology>
    </subcellularLocation>
</comment>
<evidence type="ECO:0000256" key="9">
    <source>
        <dbReference type="ARBA" id="ARBA00023284"/>
    </source>
</evidence>
<keyword evidence="6" id="KW-0560">Oxidoreductase</keyword>
<dbReference type="GO" id="GO:0048038">
    <property type="term" value="F:quinone binding"/>
    <property type="evidence" value="ECO:0007669"/>
    <property type="project" value="UniProtKB-KW"/>
</dbReference>
<dbReference type="Pfam" id="PF03412">
    <property type="entry name" value="Peptidase_C39"/>
    <property type="match status" value="1"/>
</dbReference>
<dbReference type="OrthoDB" id="1100563at2"/>
<dbReference type="EMBL" id="FUWZ01000003">
    <property type="protein sequence ID" value="SKA31051.1"/>
    <property type="molecule type" value="Genomic_DNA"/>
</dbReference>
<keyword evidence="13" id="KW-1185">Reference proteome</keyword>
<dbReference type="InterPro" id="IPR038354">
    <property type="entry name" value="VKOR_sf"/>
</dbReference>
<evidence type="ECO:0000313" key="12">
    <source>
        <dbReference type="EMBL" id="SKA31051.1"/>
    </source>
</evidence>
<evidence type="ECO:0000256" key="7">
    <source>
        <dbReference type="ARBA" id="ARBA00023136"/>
    </source>
</evidence>
<dbReference type="SUPFAM" id="SSF52833">
    <property type="entry name" value="Thioredoxin-like"/>
    <property type="match status" value="1"/>
</dbReference>
<evidence type="ECO:0000256" key="3">
    <source>
        <dbReference type="ARBA" id="ARBA00022692"/>
    </source>
</evidence>
<sequence>MLYLLRKLSLSKNNSANAAFMLAKLLQVRISRSTLQQDVSEHPDYPSLLSISDCLKQYGIDNLTGKFARDKYSDLPTPFIAQLKGTQKARHQFVVVKEINQHQVRYYNAEQQVWETCSCTQFLDKSTGIALLAEAAADAGEAQYTQKIKQEKRTLSGRVFLGLLLPILLVAAFVPLLQQSGAGALPYMAFSLLTLTGTAICSLLIWYDIDQHNPLILRVCSAFKKTNCSAVLHSKGSGIFGVSWSAIGFTYFSGSLLYLLSAGVNNPAALFVLSWCSILAAPYILYSLYYQGIVVKQWCTLCLSVQVVIALQCLLVLLQGWHHFTAAPVTLLTLATGLGASFFAPFIVHQLTAPAILKSREAALNKREFRRLKYNRQIFEALLHRQRPIRTSTDGLGILLGNRQAAQKIVKVCSPFCDPCAAAFGPIKELIAANPDVQLQIIFAVTDQQTDARARPVSHFLAVDEEKDPQRTSDVLADWYLSPRKDYDAFAARHPVTGPLQAQHPKIAAMHEWCRNNGVQVTPTIFINGFELPENYQINDLRLLLSLS</sequence>
<gene>
    <name evidence="12" type="ORF">SAMN04488128_103400</name>
</gene>
<evidence type="ECO:0000256" key="10">
    <source>
        <dbReference type="SAM" id="Phobius"/>
    </source>
</evidence>
<evidence type="ECO:0000256" key="5">
    <source>
        <dbReference type="ARBA" id="ARBA00022989"/>
    </source>
</evidence>
<evidence type="ECO:0000256" key="2">
    <source>
        <dbReference type="ARBA" id="ARBA00006214"/>
    </source>
</evidence>
<keyword evidence="9" id="KW-0676">Redox-active center</keyword>
<dbReference type="CDD" id="cd12921">
    <property type="entry name" value="VKOR_4"/>
    <property type="match status" value="1"/>
</dbReference>
<dbReference type="Gene3D" id="3.90.70.10">
    <property type="entry name" value="Cysteine proteinases"/>
    <property type="match status" value="1"/>
</dbReference>
<accession>A0A1T4ST31</accession>
<evidence type="ECO:0000313" key="13">
    <source>
        <dbReference type="Proteomes" id="UP000190367"/>
    </source>
</evidence>
<dbReference type="Gene3D" id="3.40.30.10">
    <property type="entry name" value="Glutaredoxin"/>
    <property type="match status" value="1"/>
</dbReference>
<evidence type="ECO:0000256" key="6">
    <source>
        <dbReference type="ARBA" id="ARBA00023002"/>
    </source>
</evidence>
<dbReference type="GO" id="GO:0008233">
    <property type="term" value="F:peptidase activity"/>
    <property type="evidence" value="ECO:0007669"/>
    <property type="project" value="InterPro"/>
</dbReference>
<feature type="domain" description="Peptidase C39" evidence="11">
    <location>
        <begin position="7"/>
        <end position="133"/>
    </location>
</feature>
<dbReference type="InterPro" id="IPR036249">
    <property type="entry name" value="Thioredoxin-like_sf"/>
</dbReference>
<keyword evidence="4" id="KW-0874">Quinone</keyword>
<reference evidence="13" key="1">
    <citation type="submission" date="2017-02" db="EMBL/GenBank/DDBJ databases">
        <authorList>
            <person name="Varghese N."/>
            <person name="Submissions S."/>
        </authorList>
    </citation>
    <scope>NUCLEOTIDE SEQUENCE [LARGE SCALE GENOMIC DNA]</scope>
    <source>
        <strain evidence="13">DSM 22224</strain>
    </source>
</reference>
<feature type="transmembrane region" description="Helical" evidence="10">
    <location>
        <begin position="267"/>
        <end position="286"/>
    </location>
</feature>
<comment type="similarity">
    <text evidence="2">Belongs to the VKOR family.</text>
</comment>
<feature type="transmembrane region" description="Helical" evidence="10">
    <location>
        <begin position="298"/>
        <end position="318"/>
    </location>
</feature>
<dbReference type="GO" id="GO:0016020">
    <property type="term" value="C:membrane"/>
    <property type="evidence" value="ECO:0007669"/>
    <property type="project" value="UniProtKB-SubCell"/>
</dbReference>
<name>A0A1T4ST31_9BACT</name>
<dbReference type="GO" id="GO:0006508">
    <property type="term" value="P:proteolysis"/>
    <property type="evidence" value="ECO:0007669"/>
    <property type="project" value="InterPro"/>
</dbReference>
<dbReference type="Proteomes" id="UP000190367">
    <property type="component" value="Unassembled WGS sequence"/>
</dbReference>
<dbReference type="InterPro" id="IPR005074">
    <property type="entry name" value="Peptidase_C39"/>
</dbReference>
<dbReference type="RefSeq" id="WP_078670754.1">
    <property type="nucleotide sequence ID" value="NZ_FUWZ01000003.1"/>
</dbReference>
<feature type="transmembrane region" description="Helical" evidence="10">
    <location>
        <begin position="184"/>
        <end position="207"/>
    </location>
</feature>
<keyword evidence="7 10" id="KW-0472">Membrane</keyword>
<keyword evidence="8" id="KW-1015">Disulfide bond</keyword>
<dbReference type="GO" id="GO:0005524">
    <property type="term" value="F:ATP binding"/>
    <property type="evidence" value="ECO:0007669"/>
    <property type="project" value="InterPro"/>
</dbReference>
<keyword evidence="3 10" id="KW-0812">Transmembrane</keyword>
<dbReference type="InterPro" id="IPR012932">
    <property type="entry name" value="VKOR"/>
</dbReference>
<evidence type="ECO:0000256" key="1">
    <source>
        <dbReference type="ARBA" id="ARBA00004141"/>
    </source>
</evidence>
<dbReference type="PROSITE" id="PS50990">
    <property type="entry name" value="PEPTIDASE_C39"/>
    <property type="match status" value="1"/>
</dbReference>
<protein>
    <submittedName>
        <fullName evidence="12">Uncharacterized membrane protein</fullName>
    </submittedName>
</protein>
<evidence type="ECO:0000256" key="4">
    <source>
        <dbReference type="ARBA" id="ARBA00022719"/>
    </source>
</evidence>
<dbReference type="GO" id="GO:0016491">
    <property type="term" value="F:oxidoreductase activity"/>
    <property type="evidence" value="ECO:0007669"/>
    <property type="project" value="UniProtKB-KW"/>
</dbReference>
<evidence type="ECO:0000256" key="8">
    <source>
        <dbReference type="ARBA" id="ARBA00023157"/>
    </source>
</evidence>